<proteinExistence type="predicted"/>
<evidence type="ECO:0000313" key="2">
    <source>
        <dbReference type="Proteomes" id="UP000004506"/>
    </source>
</evidence>
<reference evidence="2" key="2">
    <citation type="submission" date="2008-04" db="EMBL/GenBank/DDBJ databases">
        <title>Draft genome sequence of Providencia stuartii(ATCC 25827).</title>
        <authorList>
            <person name="Sudarsanam P."/>
            <person name="Ley R."/>
            <person name="Guruge J."/>
            <person name="Turnbaugh P.J."/>
            <person name="Mahowald M."/>
            <person name="Liep D."/>
            <person name="Gordon J."/>
        </authorList>
    </citation>
    <scope>NUCLEOTIDE SEQUENCE [LARGE SCALE GENOMIC DNA]</scope>
    <source>
        <strain evidence="2">ATCC 25827</strain>
    </source>
</reference>
<reference evidence="2" key="1">
    <citation type="submission" date="2008-04" db="EMBL/GenBank/DDBJ databases">
        <title>Draft genome sequence of Providencia stuartii (ATCC 25827).</title>
        <authorList>
            <person name="Sudarsanam P."/>
            <person name="Ley R."/>
            <person name="Guruge J."/>
            <person name="Turnbaugh P.J."/>
            <person name="Mahowald M."/>
            <person name="Liep D."/>
            <person name="Gordon J."/>
        </authorList>
    </citation>
    <scope>NUCLEOTIDE SEQUENCE [LARGE SCALE GENOMIC DNA]</scope>
    <source>
        <strain evidence="2">ATCC 25827</strain>
    </source>
</reference>
<name>A0AA87CQD6_PROST</name>
<dbReference type="AlphaFoldDB" id="A0AA87CQD6"/>
<evidence type="ECO:0000313" key="1">
    <source>
        <dbReference type="EMBL" id="EDU58949.1"/>
    </source>
</evidence>
<organism evidence="1 2">
    <name type="scientific">Providencia stuartii ATCC 25827</name>
    <dbReference type="NCBI Taxonomy" id="471874"/>
    <lineage>
        <taxon>Bacteria</taxon>
        <taxon>Pseudomonadati</taxon>
        <taxon>Pseudomonadota</taxon>
        <taxon>Gammaproteobacteria</taxon>
        <taxon>Enterobacterales</taxon>
        <taxon>Morganellaceae</taxon>
        <taxon>Providencia</taxon>
    </lineage>
</organism>
<gene>
    <name evidence="1" type="ORF">PROSTU_02133</name>
</gene>
<comment type="caution">
    <text evidence="1">The sequence shown here is derived from an EMBL/GenBank/DDBJ whole genome shotgun (WGS) entry which is preliminary data.</text>
</comment>
<protein>
    <submittedName>
        <fullName evidence="1">Uncharacterized protein</fullName>
    </submittedName>
</protein>
<dbReference type="EMBL" id="ABJD02000101">
    <property type="protein sequence ID" value="EDU58949.1"/>
    <property type="molecule type" value="Genomic_DNA"/>
</dbReference>
<accession>A0AA87CQD6</accession>
<sequence>MNTPFCLSYNVNVLNSRYESQIDSFRSKIEKHLSEQDAFYNVGKDIHVDTTIIGEIEASGLNDDARKKNVKETITLAFESLAEDSNIPSTAIAVFCVVMTGNIAQPFTFKAI</sequence>
<dbReference type="Proteomes" id="UP000004506">
    <property type="component" value="Unassembled WGS sequence"/>
</dbReference>
<reference evidence="1 2" key="3">
    <citation type="submission" date="2008-05" db="EMBL/GenBank/DDBJ databases">
        <authorList>
            <person name="Fulton L."/>
            <person name="Clifton S."/>
            <person name="Fulton B."/>
            <person name="Xu J."/>
            <person name="Minx P."/>
            <person name="Pepin K.H."/>
            <person name="Johnson M."/>
            <person name="Thiruvilangam P."/>
            <person name="Bhonagiri V."/>
            <person name="Nash W.E."/>
            <person name="Mardis E.R."/>
            <person name="Wilson R.K."/>
        </authorList>
    </citation>
    <scope>NUCLEOTIDE SEQUENCE [LARGE SCALE GENOMIC DNA]</scope>
    <source>
        <strain evidence="1 2">ATCC 25827</strain>
    </source>
</reference>
<dbReference type="RefSeq" id="WP_004918822.1">
    <property type="nucleotide sequence ID" value="NZ_DS607663.1"/>
</dbReference>